<accession>A0A832A031</accession>
<protein>
    <submittedName>
        <fullName evidence="5">ATP-binding cassette domain-containing protein</fullName>
    </submittedName>
</protein>
<dbReference type="PANTHER" id="PTHR43023">
    <property type="entry name" value="PROTEIN TRIGALACTOSYLDIACYLGLYCEROL 3, CHLOROPLASTIC"/>
    <property type="match status" value="1"/>
</dbReference>
<dbReference type="PROSITE" id="PS50893">
    <property type="entry name" value="ABC_TRANSPORTER_2"/>
    <property type="match status" value="1"/>
</dbReference>
<comment type="caution">
    <text evidence="5">The sequence shown here is derived from an EMBL/GenBank/DDBJ whole genome shotgun (WGS) entry which is preliminary data.</text>
</comment>
<dbReference type="PANTHER" id="PTHR43023:SF6">
    <property type="entry name" value="INTERMEMBRANE PHOSPHOLIPID TRANSPORT SYSTEM ATP-BINDING PROTEIN MLAF"/>
    <property type="match status" value="1"/>
</dbReference>
<dbReference type="AlphaFoldDB" id="A0A832A031"/>
<feature type="domain" description="ABC transporter" evidence="4">
    <location>
        <begin position="15"/>
        <end position="251"/>
    </location>
</feature>
<keyword evidence="3 5" id="KW-0067">ATP-binding</keyword>
<evidence type="ECO:0000313" key="5">
    <source>
        <dbReference type="EMBL" id="HFK98147.1"/>
    </source>
</evidence>
<evidence type="ECO:0000259" key="4">
    <source>
        <dbReference type="PROSITE" id="PS50893"/>
    </source>
</evidence>
<dbReference type="InterPro" id="IPR003439">
    <property type="entry name" value="ABC_transporter-like_ATP-bd"/>
</dbReference>
<dbReference type="Pfam" id="PF00005">
    <property type="entry name" value="ABC_tran"/>
    <property type="match status" value="1"/>
</dbReference>
<dbReference type="EMBL" id="DSTK01000037">
    <property type="protein sequence ID" value="HFK98147.1"/>
    <property type="molecule type" value="Genomic_DNA"/>
</dbReference>
<dbReference type="InterPro" id="IPR003593">
    <property type="entry name" value="AAA+_ATPase"/>
</dbReference>
<dbReference type="InterPro" id="IPR017871">
    <property type="entry name" value="ABC_transporter-like_CS"/>
</dbReference>
<dbReference type="GO" id="GO:0016887">
    <property type="term" value="F:ATP hydrolysis activity"/>
    <property type="evidence" value="ECO:0007669"/>
    <property type="project" value="InterPro"/>
</dbReference>
<gene>
    <name evidence="5" type="ORF">ENS06_12615</name>
</gene>
<dbReference type="GO" id="GO:0005524">
    <property type="term" value="F:ATP binding"/>
    <property type="evidence" value="ECO:0007669"/>
    <property type="project" value="UniProtKB-KW"/>
</dbReference>
<dbReference type="Gene3D" id="3.40.50.300">
    <property type="entry name" value="P-loop containing nucleotide triphosphate hydrolases"/>
    <property type="match status" value="1"/>
</dbReference>
<sequence length="277" mass="30335">MNDQGGSEVFAEGIIEVKNLSSGYGWLQILHDVTFVIPSGKVTVIMGVSGCGKSTLLRHLIGLKMTPPGHVFVDGTDMALFGAQEWMAYRKRIGVLFQGGALFSSLSVRDNLAVPLRVHTRLAETTIRIIADIKLHQVGLTEFGDFMPSQLSGGMRKRAGLARAMVMDPEILFVDEPSSGLDPITAAGLDELLVDLKEALGMTLVVVTHELESAFRIADQVVVLDAGRVLAAGSPEAVRSSRDPRVRQFLERRPDERTVDQERYEKRLAALGRTRRV</sequence>
<keyword evidence="2" id="KW-0547">Nucleotide-binding</keyword>
<proteinExistence type="predicted"/>
<dbReference type="InterPro" id="IPR027417">
    <property type="entry name" value="P-loop_NTPase"/>
</dbReference>
<evidence type="ECO:0000256" key="1">
    <source>
        <dbReference type="ARBA" id="ARBA00022448"/>
    </source>
</evidence>
<dbReference type="SMART" id="SM00382">
    <property type="entry name" value="AAA"/>
    <property type="match status" value="1"/>
</dbReference>
<dbReference type="SUPFAM" id="SSF52540">
    <property type="entry name" value="P-loop containing nucleoside triphosphate hydrolases"/>
    <property type="match status" value="1"/>
</dbReference>
<organism evidence="5">
    <name type="scientific">Desulfacinum infernum</name>
    <dbReference type="NCBI Taxonomy" id="35837"/>
    <lineage>
        <taxon>Bacteria</taxon>
        <taxon>Pseudomonadati</taxon>
        <taxon>Thermodesulfobacteriota</taxon>
        <taxon>Syntrophobacteria</taxon>
        <taxon>Syntrophobacterales</taxon>
        <taxon>Syntrophobacteraceae</taxon>
        <taxon>Desulfacinum</taxon>
    </lineage>
</organism>
<dbReference type="PROSITE" id="PS00211">
    <property type="entry name" value="ABC_TRANSPORTER_1"/>
    <property type="match status" value="1"/>
</dbReference>
<name>A0A832A031_9BACT</name>
<keyword evidence="1" id="KW-0813">Transport</keyword>
<evidence type="ECO:0000256" key="2">
    <source>
        <dbReference type="ARBA" id="ARBA00022741"/>
    </source>
</evidence>
<evidence type="ECO:0000256" key="3">
    <source>
        <dbReference type="ARBA" id="ARBA00022840"/>
    </source>
</evidence>
<reference evidence="5" key="1">
    <citation type="journal article" date="2020" name="mSystems">
        <title>Genome- and Community-Level Interaction Insights into Carbon Utilization and Element Cycling Functions of Hydrothermarchaeota in Hydrothermal Sediment.</title>
        <authorList>
            <person name="Zhou Z."/>
            <person name="Liu Y."/>
            <person name="Xu W."/>
            <person name="Pan J."/>
            <person name="Luo Z.H."/>
            <person name="Li M."/>
        </authorList>
    </citation>
    <scope>NUCLEOTIDE SEQUENCE [LARGE SCALE GENOMIC DNA]</scope>
    <source>
        <strain evidence="5">SpSt-456</strain>
    </source>
</reference>